<dbReference type="EMBL" id="JAESWC010000008">
    <property type="protein sequence ID" value="MBL4936752.1"/>
    <property type="molecule type" value="Genomic_DNA"/>
</dbReference>
<dbReference type="InterPro" id="IPR017946">
    <property type="entry name" value="PLC-like_Pdiesterase_TIM-brl"/>
</dbReference>
<reference evidence="2 3" key="1">
    <citation type="submission" date="2021-01" db="EMBL/GenBank/DDBJ databases">
        <title>Genome public.</title>
        <authorList>
            <person name="Liu C."/>
            <person name="Sun Q."/>
        </authorList>
    </citation>
    <scope>NUCLEOTIDE SEQUENCE [LARGE SCALE GENOMIC DNA]</scope>
    <source>
        <strain evidence="2 3">YIM B02515</strain>
    </source>
</reference>
<dbReference type="CDD" id="cd08563">
    <property type="entry name" value="GDPD_TtGDE_like"/>
    <property type="match status" value="1"/>
</dbReference>
<feature type="domain" description="GP-PDE" evidence="1">
    <location>
        <begin position="2"/>
        <end position="239"/>
    </location>
</feature>
<dbReference type="PROSITE" id="PS51704">
    <property type="entry name" value="GP_PDE"/>
    <property type="match status" value="1"/>
</dbReference>
<evidence type="ECO:0000313" key="3">
    <source>
        <dbReference type="Proteomes" id="UP000632377"/>
    </source>
</evidence>
<dbReference type="RefSeq" id="WP_202749508.1">
    <property type="nucleotide sequence ID" value="NZ_JAESWC010000008.1"/>
</dbReference>
<dbReference type="Gene3D" id="3.20.20.190">
    <property type="entry name" value="Phosphatidylinositol (PI) phosphodiesterase"/>
    <property type="match status" value="1"/>
</dbReference>
<proteinExistence type="predicted"/>
<gene>
    <name evidence="2" type="ORF">JK636_13390</name>
</gene>
<dbReference type="Pfam" id="PF03009">
    <property type="entry name" value="GDPD"/>
    <property type="match status" value="1"/>
</dbReference>
<dbReference type="PANTHER" id="PTHR46211:SF1">
    <property type="entry name" value="GLYCEROPHOSPHODIESTER PHOSPHODIESTERASE, CYTOPLASMIC"/>
    <property type="match status" value="1"/>
</dbReference>
<comment type="caution">
    <text evidence="2">The sequence shown here is derived from an EMBL/GenBank/DDBJ whole genome shotgun (WGS) entry which is preliminary data.</text>
</comment>
<name>A0ABS1TBL2_9CLOT</name>
<accession>A0ABS1TBL2</accession>
<protein>
    <submittedName>
        <fullName evidence="2">Glycerophosphodiester phosphodiesterase</fullName>
    </submittedName>
</protein>
<dbReference type="PANTHER" id="PTHR46211">
    <property type="entry name" value="GLYCEROPHOSPHORYL DIESTER PHOSPHODIESTERASE"/>
    <property type="match status" value="1"/>
</dbReference>
<sequence length="242" mass="27889">MTINYAHRGASGYYPENTILAFEKAIELGCTGIETDVHMTKDGYLVLMHDEKIDRTTDGMGYIKDYNLEELRQLDAGKWKALEFSGERIPTVEELIKLANSRDIIINFEIKTDVIWYKDIEQKLIEIIHKYNAVDKVIISSFNHYTIHKCKQIDKNIKTGLLYMEGLFEPHLYAKIVGAEAIHPYFPAIDSKEVIDRVRAAGVMVNPYTINDEETMKRFLDYGIDGIITNYPDKLKKLMEGK</sequence>
<evidence type="ECO:0000259" key="1">
    <source>
        <dbReference type="PROSITE" id="PS51704"/>
    </source>
</evidence>
<organism evidence="2 3">
    <name type="scientific">Clostridium rhizosphaerae</name>
    <dbReference type="NCBI Taxonomy" id="2803861"/>
    <lineage>
        <taxon>Bacteria</taxon>
        <taxon>Bacillati</taxon>
        <taxon>Bacillota</taxon>
        <taxon>Clostridia</taxon>
        <taxon>Eubacteriales</taxon>
        <taxon>Clostridiaceae</taxon>
        <taxon>Clostridium</taxon>
    </lineage>
</organism>
<dbReference type="InterPro" id="IPR030395">
    <property type="entry name" value="GP_PDE_dom"/>
</dbReference>
<dbReference type="Proteomes" id="UP000632377">
    <property type="component" value="Unassembled WGS sequence"/>
</dbReference>
<dbReference type="SUPFAM" id="SSF51695">
    <property type="entry name" value="PLC-like phosphodiesterases"/>
    <property type="match status" value="1"/>
</dbReference>
<evidence type="ECO:0000313" key="2">
    <source>
        <dbReference type="EMBL" id="MBL4936752.1"/>
    </source>
</evidence>
<keyword evidence="3" id="KW-1185">Reference proteome</keyword>